<dbReference type="EMBL" id="BBWV01000002">
    <property type="protein sequence ID" value="GAO43379.1"/>
    <property type="molecule type" value="Genomic_DNA"/>
</dbReference>
<protein>
    <submittedName>
        <fullName evidence="1">Putative toxin-antitoxin system toxin component</fullName>
    </submittedName>
</protein>
<dbReference type="InterPro" id="IPR012933">
    <property type="entry name" value="HicA_mRNA_interferase"/>
</dbReference>
<accession>A0A0E9N0M3</accession>
<proteinExistence type="predicted"/>
<evidence type="ECO:0000313" key="1">
    <source>
        <dbReference type="EMBL" id="GAO43379.1"/>
    </source>
</evidence>
<sequence>MVGSIKRSKDVIKEKLLQRLLSKPKDFTWEELIGVLAMFGFSEKKNGKTGGSRRKFVNKNLEVISLHEPHPGNIIKRYVLDQLIEFLQKRNYLQDE</sequence>
<dbReference type="GO" id="GO:0003729">
    <property type="term" value="F:mRNA binding"/>
    <property type="evidence" value="ECO:0007669"/>
    <property type="project" value="InterPro"/>
</dbReference>
<gene>
    <name evidence="1" type="ORF">FPE01S_02_04835</name>
</gene>
<dbReference type="Pfam" id="PF07927">
    <property type="entry name" value="HicA_toxin"/>
    <property type="match status" value="1"/>
</dbReference>
<dbReference type="AlphaFoldDB" id="A0A0E9N0M3"/>
<dbReference type="STRING" id="1220578.FPE01S_02_04835"/>
<comment type="caution">
    <text evidence="1">The sequence shown here is derived from an EMBL/GenBank/DDBJ whole genome shotgun (WGS) entry which is preliminary data.</text>
</comment>
<organism evidence="1 2">
    <name type="scientific">Flavihumibacter petaseus NBRC 106054</name>
    <dbReference type="NCBI Taxonomy" id="1220578"/>
    <lineage>
        <taxon>Bacteria</taxon>
        <taxon>Pseudomonadati</taxon>
        <taxon>Bacteroidota</taxon>
        <taxon>Chitinophagia</taxon>
        <taxon>Chitinophagales</taxon>
        <taxon>Chitinophagaceae</taxon>
        <taxon>Flavihumibacter</taxon>
    </lineage>
</organism>
<dbReference type="RefSeq" id="WP_369403728.1">
    <property type="nucleotide sequence ID" value="NZ_BBWV01000002.1"/>
</dbReference>
<evidence type="ECO:0000313" key="2">
    <source>
        <dbReference type="Proteomes" id="UP000033121"/>
    </source>
</evidence>
<name>A0A0E9N0M3_9BACT</name>
<reference evidence="1 2" key="1">
    <citation type="submission" date="2015-04" db="EMBL/GenBank/DDBJ databases">
        <title>Whole genome shotgun sequence of Flavihumibacter petaseus NBRC 106054.</title>
        <authorList>
            <person name="Miyazawa S."/>
            <person name="Hosoyama A."/>
            <person name="Hashimoto M."/>
            <person name="Noguchi M."/>
            <person name="Tsuchikane K."/>
            <person name="Ohji S."/>
            <person name="Yamazoe A."/>
            <person name="Ichikawa N."/>
            <person name="Kimura A."/>
            <person name="Fujita N."/>
        </authorList>
    </citation>
    <scope>NUCLEOTIDE SEQUENCE [LARGE SCALE GENOMIC DNA]</scope>
    <source>
        <strain evidence="1 2">NBRC 106054</strain>
    </source>
</reference>
<dbReference type="Proteomes" id="UP000033121">
    <property type="component" value="Unassembled WGS sequence"/>
</dbReference>
<keyword evidence="2" id="KW-1185">Reference proteome</keyword>